<accession>A0A1F6TGE6</accession>
<dbReference type="NCBIfam" id="TIGR00046">
    <property type="entry name" value="RsmE family RNA methyltransferase"/>
    <property type="match status" value="1"/>
</dbReference>
<protein>
    <recommendedName>
        <fullName evidence="3">16S rRNA (uracil(1498)-N(3))-methyltransferase</fullName>
        <ecNumber evidence="3">2.1.1.193</ecNumber>
    </recommendedName>
</protein>
<dbReference type="EC" id="2.1.1.193" evidence="3"/>
<dbReference type="InterPro" id="IPR006700">
    <property type="entry name" value="RsmE"/>
</dbReference>
<name>A0A1F6TGE6_9PROT</name>
<evidence type="ECO:0000256" key="9">
    <source>
        <dbReference type="ARBA" id="ARBA00025699"/>
    </source>
</evidence>
<evidence type="ECO:0000256" key="10">
    <source>
        <dbReference type="ARBA" id="ARBA00047944"/>
    </source>
</evidence>
<dbReference type="InterPro" id="IPR029026">
    <property type="entry name" value="tRNA_m1G_MTases_N"/>
</dbReference>
<dbReference type="InterPro" id="IPR029028">
    <property type="entry name" value="Alpha/beta_knot_MTases"/>
</dbReference>
<dbReference type="PANTHER" id="PTHR30027:SF3">
    <property type="entry name" value="16S RRNA (URACIL(1498)-N(3))-METHYLTRANSFERASE"/>
    <property type="match status" value="1"/>
</dbReference>
<evidence type="ECO:0000256" key="3">
    <source>
        <dbReference type="ARBA" id="ARBA00012328"/>
    </source>
</evidence>
<evidence type="ECO:0000256" key="5">
    <source>
        <dbReference type="ARBA" id="ARBA00022552"/>
    </source>
</evidence>
<dbReference type="EMBL" id="MFST01000072">
    <property type="protein sequence ID" value="OGI44174.1"/>
    <property type="molecule type" value="Genomic_DNA"/>
</dbReference>
<evidence type="ECO:0000256" key="2">
    <source>
        <dbReference type="ARBA" id="ARBA00005528"/>
    </source>
</evidence>
<dbReference type="Proteomes" id="UP000179344">
    <property type="component" value="Unassembled WGS sequence"/>
</dbReference>
<sequence>RRREIALRVEERRTEPPPKPPIHLACALPKGDRQAVLLDMATQLGMAGFTPLLCERSVVKPVGGALGRWRRICLEACKQSRRLHLPEIREAATPAEAAARAAAEGARIWIAHPSGGPASCNDAAHAAPGIVLLIGPEGGFTEKEVAQALSHGARPVSLGPAILRIETAAVALLATVALSGGNDAA</sequence>
<evidence type="ECO:0000256" key="11">
    <source>
        <dbReference type="SAM" id="MobiDB-lite"/>
    </source>
</evidence>
<evidence type="ECO:0000256" key="6">
    <source>
        <dbReference type="ARBA" id="ARBA00022603"/>
    </source>
</evidence>
<dbReference type="GO" id="GO:0070042">
    <property type="term" value="F:rRNA (uridine-N3-)-methyltransferase activity"/>
    <property type="evidence" value="ECO:0007669"/>
    <property type="project" value="TreeGrafter"/>
</dbReference>
<keyword evidence="8" id="KW-0949">S-adenosyl-L-methionine</keyword>
<evidence type="ECO:0000256" key="8">
    <source>
        <dbReference type="ARBA" id="ARBA00022691"/>
    </source>
</evidence>
<comment type="similarity">
    <text evidence="2">Belongs to the RNA methyltransferase RsmE family.</text>
</comment>
<dbReference type="Pfam" id="PF04452">
    <property type="entry name" value="Methyltrans_RNA"/>
    <property type="match status" value="1"/>
</dbReference>
<comment type="caution">
    <text evidence="13">The sequence shown here is derived from an EMBL/GenBank/DDBJ whole genome shotgun (WGS) entry which is preliminary data.</text>
</comment>
<gene>
    <name evidence="13" type="ORF">A2V92_04650</name>
</gene>
<feature type="non-terminal residue" evidence="13">
    <location>
        <position position="1"/>
    </location>
</feature>
<evidence type="ECO:0000256" key="1">
    <source>
        <dbReference type="ARBA" id="ARBA00004496"/>
    </source>
</evidence>
<evidence type="ECO:0000313" key="13">
    <source>
        <dbReference type="EMBL" id="OGI44174.1"/>
    </source>
</evidence>
<dbReference type="GO" id="GO:0070475">
    <property type="term" value="P:rRNA base methylation"/>
    <property type="evidence" value="ECO:0007669"/>
    <property type="project" value="TreeGrafter"/>
</dbReference>
<dbReference type="Gene3D" id="3.40.1280.10">
    <property type="match status" value="1"/>
</dbReference>
<dbReference type="InterPro" id="IPR046886">
    <property type="entry name" value="RsmE_MTase_dom"/>
</dbReference>
<keyword evidence="6" id="KW-0489">Methyltransferase</keyword>
<feature type="region of interest" description="Disordered" evidence="11">
    <location>
        <begin position="1"/>
        <end position="20"/>
    </location>
</feature>
<comment type="subcellular location">
    <subcellularLocation>
        <location evidence="1">Cytoplasm</location>
    </subcellularLocation>
</comment>
<evidence type="ECO:0000256" key="4">
    <source>
        <dbReference type="ARBA" id="ARBA00022490"/>
    </source>
</evidence>
<dbReference type="PANTHER" id="PTHR30027">
    <property type="entry name" value="RIBOSOMAL RNA SMALL SUBUNIT METHYLTRANSFERASE E"/>
    <property type="match status" value="1"/>
</dbReference>
<comment type="catalytic activity">
    <reaction evidence="10">
        <text>uridine(1498) in 16S rRNA + S-adenosyl-L-methionine = N(3)-methyluridine(1498) in 16S rRNA + S-adenosyl-L-homocysteine + H(+)</text>
        <dbReference type="Rhea" id="RHEA:42920"/>
        <dbReference type="Rhea" id="RHEA-COMP:10283"/>
        <dbReference type="Rhea" id="RHEA-COMP:10284"/>
        <dbReference type="ChEBI" id="CHEBI:15378"/>
        <dbReference type="ChEBI" id="CHEBI:57856"/>
        <dbReference type="ChEBI" id="CHEBI:59789"/>
        <dbReference type="ChEBI" id="CHEBI:65315"/>
        <dbReference type="ChEBI" id="CHEBI:74502"/>
        <dbReference type="EC" id="2.1.1.193"/>
    </reaction>
</comment>
<keyword evidence="4" id="KW-0963">Cytoplasm</keyword>
<feature type="compositionally biased region" description="Basic and acidic residues" evidence="11">
    <location>
        <begin position="1"/>
        <end position="16"/>
    </location>
</feature>
<keyword evidence="5" id="KW-0698">rRNA processing</keyword>
<organism evidence="13 14">
    <name type="scientific">Candidatus Muproteobacteria bacterium RBG_16_65_31</name>
    <dbReference type="NCBI Taxonomy" id="1817759"/>
    <lineage>
        <taxon>Bacteria</taxon>
        <taxon>Pseudomonadati</taxon>
        <taxon>Pseudomonadota</taxon>
        <taxon>Candidatus Muproteobacteria</taxon>
    </lineage>
</organism>
<reference evidence="13 14" key="1">
    <citation type="journal article" date="2016" name="Nat. Commun.">
        <title>Thousands of microbial genomes shed light on interconnected biogeochemical processes in an aquifer system.</title>
        <authorList>
            <person name="Anantharaman K."/>
            <person name="Brown C.T."/>
            <person name="Hug L.A."/>
            <person name="Sharon I."/>
            <person name="Castelle C.J."/>
            <person name="Probst A.J."/>
            <person name="Thomas B.C."/>
            <person name="Singh A."/>
            <person name="Wilkins M.J."/>
            <person name="Karaoz U."/>
            <person name="Brodie E.L."/>
            <person name="Williams K.H."/>
            <person name="Hubbard S.S."/>
            <person name="Banfield J.F."/>
        </authorList>
    </citation>
    <scope>NUCLEOTIDE SEQUENCE [LARGE SCALE GENOMIC DNA]</scope>
</reference>
<evidence type="ECO:0000256" key="7">
    <source>
        <dbReference type="ARBA" id="ARBA00022679"/>
    </source>
</evidence>
<feature type="domain" description="Ribosomal RNA small subunit methyltransferase E methyltransferase" evidence="12">
    <location>
        <begin position="19"/>
        <end position="176"/>
    </location>
</feature>
<keyword evidence="7" id="KW-0808">Transferase</keyword>
<dbReference type="AlphaFoldDB" id="A0A1F6TGE6"/>
<dbReference type="CDD" id="cd18084">
    <property type="entry name" value="RsmE-like"/>
    <property type="match status" value="1"/>
</dbReference>
<evidence type="ECO:0000259" key="12">
    <source>
        <dbReference type="Pfam" id="PF04452"/>
    </source>
</evidence>
<proteinExistence type="inferred from homology"/>
<dbReference type="GO" id="GO:0005737">
    <property type="term" value="C:cytoplasm"/>
    <property type="evidence" value="ECO:0007669"/>
    <property type="project" value="UniProtKB-SubCell"/>
</dbReference>
<evidence type="ECO:0000313" key="14">
    <source>
        <dbReference type="Proteomes" id="UP000179344"/>
    </source>
</evidence>
<comment type="function">
    <text evidence="9">Specifically methylates the N3 position of the uracil ring of uridine 1498 (m3U1498) in 16S rRNA. Acts on the fully assembled 30S ribosomal subunit.</text>
</comment>
<dbReference type="SUPFAM" id="SSF75217">
    <property type="entry name" value="alpha/beta knot"/>
    <property type="match status" value="1"/>
</dbReference>